<organism evidence="2 3">
    <name type="scientific">Cognatishimia activa</name>
    <dbReference type="NCBI Taxonomy" id="1715691"/>
    <lineage>
        <taxon>Bacteria</taxon>
        <taxon>Pseudomonadati</taxon>
        <taxon>Pseudomonadota</taxon>
        <taxon>Alphaproteobacteria</taxon>
        <taxon>Rhodobacterales</taxon>
        <taxon>Paracoccaceae</taxon>
        <taxon>Cognatishimia</taxon>
    </lineage>
</organism>
<dbReference type="Proteomes" id="UP000665026">
    <property type="component" value="Chromosome"/>
</dbReference>
<feature type="domain" description="Nitrile hydratase beta subunit-like N-terminal" evidence="1">
    <location>
        <begin position="5"/>
        <end position="89"/>
    </location>
</feature>
<reference evidence="2" key="1">
    <citation type="submission" date="2020-07" db="EMBL/GenBank/DDBJ databases">
        <title>Genome sequences of bacteria associated with the marine, planktonic diatom Thalassiosira profunda strain ECT2AJA-044.</title>
        <authorList>
            <person name="Gargas C.B."/>
            <person name="Roberts W.R."/>
            <person name="Alverson A.J."/>
        </authorList>
    </citation>
    <scope>NUCLEOTIDE SEQUENCE</scope>
    <source>
        <strain evidence="2">ECT2AJA-044</strain>
    </source>
</reference>
<dbReference type="NCBIfam" id="TIGR03889">
    <property type="entry name" value="nitrile_acc"/>
    <property type="match status" value="1"/>
</dbReference>
<sequence length="106" mass="11676">MNRPKPVFEAPWHAELFALTVAMNEAGHFAWAEWVEVFSAQLKHDGLSRELNGGDDYFNAWLTALETLLTGVGIAEAALLADLKQAWTEAYLATPHGQPVRIKATA</sequence>
<dbReference type="Pfam" id="PF21006">
    <property type="entry name" value="NHase_beta_N"/>
    <property type="match status" value="1"/>
</dbReference>
<dbReference type="InterPro" id="IPR049054">
    <property type="entry name" value="CN_hydtase_beta-like_N"/>
</dbReference>
<dbReference type="InterPro" id="IPR023808">
    <property type="entry name" value="Nitrile_Hydratase_acc_put"/>
</dbReference>
<evidence type="ECO:0000259" key="1">
    <source>
        <dbReference type="Pfam" id="PF21006"/>
    </source>
</evidence>
<dbReference type="RefSeq" id="WP_209356759.1">
    <property type="nucleotide sequence ID" value="NZ_CP060010.1"/>
</dbReference>
<gene>
    <name evidence="2" type="ORF">HZ995_00550</name>
</gene>
<dbReference type="Gene3D" id="1.10.472.20">
    <property type="entry name" value="Nitrile hydratase, beta subunit"/>
    <property type="match status" value="1"/>
</dbReference>
<dbReference type="InterPro" id="IPR008990">
    <property type="entry name" value="Elect_transpt_acc-like_dom_sf"/>
</dbReference>
<dbReference type="SUPFAM" id="SSF50090">
    <property type="entry name" value="Electron transport accessory proteins"/>
    <property type="match status" value="1"/>
</dbReference>
<dbReference type="AlphaFoldDB" id="A0A975I7M2"/>
<dbReference type="EMBL" id="CP060010">
    <property type="protein sequence ID" value="QTN36055.1"/>
    <property type="molecule type" value="Genomic_DNA"/>
</dbReference>
<evidence type="ECO:0000313" key="3">
    <source>
        <dbReference type="Proteomes" id="UP000665026"/>
    </source>
</evidence>
<protein>
    <submittedName>
        <fullName evidence="2">Nitrile hydratase accessory protein</fullName>
    </submittedName>
</protein>
<proteinExistence type="predicted"/>
<dbReference type="KEGG" id="cact:HZ995_00550"/>
<accession>A0A975I7M2</accession>
<name>A0A975I7M2_9RHOB</name>
<dbReference type="InterPro" id="IPR042262">
    <property type="entry name" value="CN_hydtase_beta_C"/>
</dbReference>
<evidence type="ECO:0000313" key="2">
    <source>
        <dbReference type="EMBL" id="QTN36055.1"/>
    </source>
</evidence>